<feature type="compositionally biased region" description="Basic and acidic residues" evidence="1">
    <location>
        <begin position="144"/>
        <end position="173"/>
    </location>
</feature>
<gene>
    <name evidence="2" type="ORF">EAI_10378</name>
</gene>
<dbReference type="AlphaFoldDB" id="E2B5R9"/>
<evidence type="ECO:0000313" key="2">
    <source>
        <dbReference type="EMBL" id="EFN88974.1"/>
    </source>
</evidence>
<sequence length="263" mass="31122">MQRHWKVLNNGTVIRIRRRRTSQPELEASAVRHFSAAFSQPEGDRKAEEDQSAYFLKVSNQRRGYSHRRERIKGKIKRRSDKGKVVYQASDILRNKIASRQQPMATNSSIEARARFDRSSLPKVADSKDVSRRCPIEFITGLPQDRHRDEEDEKRGSTVRKGYEDEVEKPEGQHEEDEEKEEAKEKQEKRQKRRRRWRSRCLEHARTLNLLEYLQKRQITLSFHQSPQMKELIKQFERLLGDVLLEITNCDGPKMNKVPTVRC</sequence>
<dbReference type="Proteomes" id="UP000008237">
    <property type="component" value="Unassembled WGS sequence"/>
</dbReference>
<keyword evidence="3" id="KW-1185">Reference proteome</keyword>
<feature type="region of interest" description="Disordered" evidence="1">
    <location>
        <begin position="141"/>
        <end position="196"/>
    </location>
</feature>
<organism evidence="3">
    <name type="scientific">Harpegnathos saltator</name>
    <name type="common">Jerdon's jumping ant</name>
    <dbReference type="NCBI Taxonomy" id="610380"/>
    <lineage>
        <taxon>Eukaryota</taxon>
        <taxon>Metazoa</taxon>
        <taxon>Ecdysozoa</taxon>
        <taxon>Arthropoda</taxon>
        <taxon>Hexapoda</taxon>
        <taxon>Insecta</taxon>
        <taxon>Pterygota</taxon>
        <taxon>Neoptera</taxon>
        <taxon>Endopterygota</taxon>
        <taxon>Hymenoptera</taxon>
        <taxon>Apocrita</taxon>
        <taxon>Aculeata</taxon>
        <taxon>Formicoidea</taxon>
        <taxon>Formicidae</taxon>
        <taxon>Ponerinae</taxon>
        <taxon>Ponerini</taxon>
        <taxon>Harpegnathos</taxon>
    </lineage>
</organism>
<dbReference type="EMBL" id="GL445880">
    <property type="protein sequence ID" value="EFN88974.1"/>
    <property type="molecule type" value="Genomic_DNA"/>
</dbReference>
<name>E2B5R9_HARSA</name>
<reference evidence="2 3" key="1">
    <citation type="journal article" date="2010" name="Science">
        <title>Genomic comparison of the ants Camponotus floridanus and Harpegnathos saltator.</title>
        <authorList>
            <person name="Bonasio R."/>
            <person name="Zhang G."/>
            <person name="Ye C."/>
            <person name="Mutti N.S."/>
            <person name="Fang X."/>
            <person name="Qin N."/>
            <person name="Donahue G."/>
            <person name="Yang P."/>
            <person name="Li Q."/>
            <person name="Li C."/>
            <person name="Zhang P."/>
            <person name="Huang Z."/>
            <person name="Berger S.L."/>
            <person name="Reinberg D."/>
            <person name="Wang J."/>
            <person name="Liebig J."/>
        </authorList>
    </citation>
    <scope>NUCLEOTIDE SEQUENCE [LARGE SCALE GENOMIC DNA]</scope>
    <source>
        <strain evidence="2 3">R22 G/1</strain>
    </source>
</reference>
<dbReference type="InParanoid" id="E2B5R9"/>
<protein>
    <submittedName>
        <fullName evidence="2">Uncharacterized protein</fullName>
    </submittedName>
</protein>
<evidence type="ECO:0000313" key="3">
    <source>
        <dbReference type="Proteomes" id="UP000008237"/>
    </source>
</evidence>
<proteinExistence type="predicted"/>
<accession>E2B5R9</accession>
<evidence type="ECO:0000256" key="1">
    <source>
        <dbReference type="SAM" id="MobiDB-lite"/>
    </source>
</evidence>